<evidence type="ECO:0000256" key="3">
    <source>
        <dbReference type="ARBA" id="ARBA00022692"/>
    </source>
</evidence>
<gene>
    <name evidence="7" type="ORF">J5U18_00980</name>
</gene>
<keyword evidence="2" id="KW-1003">Cell membrane</keyword>
<evidence type="ECO:0008006" key="9">
    <source>
        <dbReference type="Google" id="ProtNLM"/>
    </source>
</evidence>
<feature type="transmembrane region" description="Helical" evidence="6">
    <location>
        <begin position="110"/>
        <end position="129"/>
    </location>
</feature>
<comment type="subcellular location">
    <subcellularLocation>
        <location evidence="1">Cell membrane</location>
        <topology evidence="1">Multi-pass membrane protein</topology>
    </subcellularLocation>
</comment>
<keyword evidence="8" id="KW-1185">Reference proteome</keyword>
<organism evidence="7 8">
    <name type="scientific">Rhinopithecimicrobium faecis</name>
    <dbReference type="NCBI Taxonomy" id="2820698"/>
    <lineage>
        <taxon>Bacteria</taxon>
        <taxon>Pseudomonadati</taxon>
        <taxon>Bacteroidota</taxon>
        <taxon>Sphingobacteriia</taxon>
        <taxon>Sphingobacteriales</taxon>
        <taxon>Sphingobacteriaceae</taxon>
        <taxon>Rhinopithecimicrobium</taxon>
    </lineage>
</organism>
<keyword evidence="4 6" id="KW-1133">Transmembrane helix</keyword>
<sequence>MGVSLYSSRIVLEVLGVSDFGIFNVVAGFVISFAFLNSSMAGATQRFLTFEIGKNNFQQLQKVFNVSISIHLMIAGIILVVGETIGLWFVCNKLVIPPERMEAALWVYHFSIFGLVLTILNAPFTAIIIAREKMNIYAYVSITEVFLRLFIIYALLIYDFDKLKLYGILTFTVTLITFFMYQIYCRKHFKESIIGKLIWDKPIFKEMAIFAGWIMNGNIAYMGYTQGLNILLNLFFGPVVNAARGISTQVQNAVNGFSSSIQASMNPQITKSYAIQDFEYMHKLLFTSSKLSFFLLFIISLPIFIEIDFILSIWLKEVPDHTSVFTRLTLLVTLLNTLSNPLIVSVHATGKLKKFQLWEGTILLLIVPISYLLLKMGFIPESVYIVHIIISILAQFARIIIVSPLIHLNKAAYFEKVVLKIIYVIPLSIVAPLFFHNFLAEGWSRLFTVGIISILSMTIIIYFVGLIDKERTLINSYFNKIFNKQK</sequence>
<dbReference type="InterPro" id="IPR050833">
    <property type="entry name" value="Poly_Biosynth_Transport"/>
</dbReference>
<feature type="transmembrane region" description="Helical" evidence="6">
    <location>
        <begin position="447"/>
        <end position="467"/>
    </location>
</feature>
<feature type="transmembrane region" description="Helical" evidence="6">
    <location>
        <begin position="291"/>
        <end position="315"/>
    </location>
</feature>
<name>A0A8T4H5M3_9SPHI</name>
<dbReference type="EMBL" id="JAGKSB010000001">
    <property type="protein sequence ID" value="MBP3942149.1"/>
    <property type="molecule type" value="Genomic_DNA"/>
</dbReference>
<evidence type="ECO:0000256" key="5">
    <source>
        <dbReference type="ARBA" id="ARBA00023136"/>
    </source>
</evidence>
<evidence type="ECO:0000313" key="8">
    <source>
        <dbReference type="Proteomes" id="UP000679691"/>
    </source>
</evidence>
<evidence type="ECO:0000256" key="2">
    <source>
        <dbReference type="ARBA" id="ARBA00022475"/>
    </source>
</evidence>
<feature type="transmembrane region" description="Helical" evidence="6">
    <location>
        <begin position="164"/>
        <end position="184"/>
    </location>
</feature>
<feature type="transmembrane region" description="Helical" evidence="6">
    <location>
        <begin position="360"/>
        <end position="378"/>
    </location>
</feature>
<feature type="transmembrane region" description="Helical" evidence="6">
    <location>
        <begin position="384"/>
        <end position="405"/>
    </location>
</feature>
<feature type="transmembrane region" description="Helical" evidence="6">
    <location>
        <begin position="20"/>
        <end position="42"/>
    </location>
</feature>
<dbReference type="Proteomes" id="UP000679691">
    <property type="component" value="Unassembled WGS sequence"/>
</dbReference>
<keyword evidence="3 6" id="KW-0812">Transmembrane</keyword>
<feature type="transmembrane region" description="Helical" evidence="6">
    <location>
        <begin position="417"/>
        <end position="435"/>
    </location>
</feature>
<accession>A0A8T4H5M3</accession>
<dbReference type="GO" id="GO:0005886">
    <property type="term" value="C:plasma membrane"/>
    <property type="evidence" value="ECO:0007669"/>
    <property type="project" value="UniProtKB-SubCell"/>
</dbReference>
<dbReference type="AlphaFoldDB" id="A0A8T4H5M3"/>
<proteinExistence type="predicted"/>
<feature type="transmembrane region" description="Helical" evidence="6">
    <location>
        <begin position="63"/>
        <end position="90"/>
    </location>
</feature>
<reference evidence="7" key="1">
    <citation type="submission" date="2021-03" db="EMBL/GenBank/DDBJ databases">
        <authorList>
            <person name="Lu T."/>
            <person name="Wang Q."/>
            <person name="Han X."/>
        </authorList>
    </citation>
    <scope>NUCLEOTIDE SEQUENCE</scope>
    <source>
        <strain evidence="7">WQ 2009</strain>
    </source>
</reference>
<keyword evidence="5 6" id="KW-0472">Membrane</keyword>
<protein>
    <recommendedName>
        <fullName evidence="9">Na+-driven multidrug efflux pump</fullName>
    </recommendedName>
</protein>
<evidence type="ECO:0000313" key="7">
    <source>
        <dbReference type="EMBL" id="MBP3942149.1"/>
    </source>
</evidence>
<evidence type="ECO:0000256" key="1">
    <source>
        <dbReference type="ARBA" id="ARBA00004651"/>
    </source>
</evidence>
<feature type="transmembrane region" description="Helical" evidence="6">
    <location>
        <begin position="327"/>
        <end position="348"/>
    </location>
</feature>
<feature type="transmembrane region" description="Helical" evidence="6">
    <location>
        <begin position="136"/>
        <end position="158"/>
    </location>
</feature>
<dbReference type="PANTHER" id="PTHR30250:SF26">
    <property type="entry name" value="PSMA PROTEIN"/>
    <property type="match status" value="1"/>
</dbReference>
<evidence type="ECO:0000256" key="6">
    <source>
        <dbReference type="SAM" id="Phobius"/>
    </source>
</evidence>
<evidence type="ECO:0000256" key="4">
    <source>
        <dbReference type="ARBA" id="ARBA00022989"/>
    </source>
</evidence>
<dbReference type="PANTHER" id="PTHR30250">
    <property type="entry name" value="PST FAMILY PREDICTED COLANIC ACID TRANSPORTER"/>
    <property type="match status" value="1"/>
</dbReference>
<comment type="caution">
    <text evidence="7">The sequence shown here is derived from an EMBL/GenBank/DDBJ whole genome shotgun (WGS) entry which is preliminary data.</text>
</comment>